<dbReference type="GO" id="GO:0046872">
    <property type="term" value="F:metal ion binding"/>
    <property type="evidence" value="ECO:0007669"/>
    <property type="project" value="UniProtKB-KW"/>
</dbReference>
<dbReference type="EMBL" id="FOCG01000002">
    <property type="protein sequence ID" value="SEN02655.1"/>
    <property type="molecule type" value="Genomic_DNA"/>
</dbReference>
<gene>
    <name evidence="14" type="ORF">SAMN05216180_2534</name>
</gene>
<evidence type="ECO:0000256" key="4">
    <source>
        <dbReference type="ARBA" id="ARBA00022598"/>
    </source>
</evidence>
<keyword evidence="6 11" id="KW-0547">Nucleotide-binding</keyword>
<dbReference type="RefSeq" id="WP_092755715.1">
    <property type="nucleotide sequence ID" value="NZ_FOCG01000002.1"/>
</dbReference>
<dbReference type="InterPro" id="IPR001645">
    <property type="entry name" value="Folylpolyglutamate_synth"/>
</dbReference>
<dbReference type="PIRSF" id="PIRSF001563">
    <property type="entry name" value="Folylpolyglu_synth"/>
    <property type="match status" value="1"/>
</dbReference>
<dbReference type="SUPFAM" id="SSF53623">
    <property type="entry name" value="MurD-like peptide ligases, catalytic domain"/>
    <property type="match status" value="1"/>
</dbReference>
<comment type="catalytic activity">
    <reaction evidence="10">
        <text>(6S)-5,6,7,8-tetrahydrofolyl-(gamma-L-Glu)(n) + L-glutamate + ATP = (6S)-5,6,7,8-tetrahydrofolyl-(gamma-L-Glu)(n+1) + ADP + phosphate + H(+)</text>
        <dbReference type="Rhea" id="RHEA:10580"/>
        <dbReference type="Rhea" id="RHEA-COMP:14738"/>
        <dbReference type="Rhea" id="RHEA-COMP:14740"/>
        <dbReference type="ChEBI" id="CHEBI:15378"/>
        <dbReference type="ChEBI" id="CHEBI:29985"/>
        <dbReference type="ChEBI" id="CHEBI:30616"/>
        <dbReference type="ChEBI" id="CHEBI:43474"/>
        <dbReference type="ChEBI" id="CHEBI:141005"/>
        <dbReference type="ChEBI" id="CHEBI:456216"/>
        <dbReference type="EC" id="6.3.2.17"/>
    </reaction>
</comment>
<keyword evidence="15" id="KW-1185">Reference proteome</keyword>
<evidence type="ECO:0000259" key="13">
    <source>
        <dbReference type="Pfam" id="PF08245"/>
    </source>
</evidence>
<keyword evidence="7 11" id="KW-0067">ATP-binding</keyword>
<dbReference type="GO" id="GO:0005737">
    <property type="term" value="C:cytoplasm"/>
    <property type="evidence" value="ECO:0007669"/>
    <property type="project" value="TreeGrafter"/>
</dbReference>
<dbReference type="Pfam" id="PF08245">
    <property type="entry name" value="Mur_ligase_M"/>
    <property type="match status" value="1"/>
</dbReference>
<evidence type="ECO:0000256" key="6">
    <source>
        <dbReference type="ARBA" id="ARBA00022741"/>
    </source>
</evidence>
<dbReference type="InterPro" id="IPR004101">
    <property type="entry name" value="Mur_ligase_C"/>
</dbReference>
<dbReference type="PROSITE" id="PS01011">
    <property type="entry name" value="FOLYLPOLYGLU_SYNT_1"/>
    <property type="match status" value="1"/>
</dbReference>
<dbReference type="Gene3D" id="3.40.1190.10">
    <property type="entry name" value="Mur-like, catalytic domain"/>
    <property type="match status" value="1"/>
</dbReference>
<evidence type="ECO:0000256" key="5">
    <source>
        <dbReference type="ARBA" id="ARBA00022723"/>
    </source>
</evidence>
<evidence type="ECO:0000313" key="15">
    <source>
        <dbReference type="Proteomes" id="UP000199158"/>
    </source>
</evidence>
<evidence type="ECO:0000256" key="8">
    <source>
        <dbReference type="ARBA" id="ARBA00022842"/>
    </source>
</evidence>
<dbReference type="InterPro" id="IPR036615">
    <property type="entry name" value="Mur_ligase_C_dom_sf"/>
</dbReference>
<evidence type="ECO:0000256" key="7">
    <source>
        <dbReference type="ARBA" id="ARBA00022840"/>
    </source>
</evidence>
<dbReference type="AlphaFoldDB" id="A0A1H8D678"/>
<dbReference type="PANTHER" id="PTHR11136:SF0">
    <property type="entry name" value="DIHYDROFOLATE SYNTHETASE-RELATED"/>
    <property type="match status" value="1"/>
</dbReference>
<accession>A0A1H8D678</accession>
<sequence>MTYEESLAFIHSHKRFSGAPTMMHITELLNRMGNPQNKLKFVHIAGTNGKGSTTTMTANILRHAGYKTGLYISPFVLCFRERMQINGMMISERELAEITAEVKQHCDAMGKNGSEPIEFELVTAIALQWFARQGCDIVCFEVGLGGRFDATNVIAPPLVQVITSISLDHTAILGDTIEQIAFEKCGIIKGGVTVCYPVQELSALSVIMEQCAIKGSTLVQPNANSIEVLNHTLFDTVFCYRGLELHPSLAGEHQIYNAVTVVETCIQLRLQGFGIKDSDIVYGIGNTHFPARMEVLSRKPLIVLDGAHNPSGTQALECALQQLSTHKITVIMGMLADKDWKDSSARIARHAAKFIAVTPPSPRALPAEQLALAVKQHCADVQSCNNIPQATALAVENLGEQDALVVCGSLFLAAEVRPLLLAHTANHHKTTK</sequence>
<dbReference type="InterPro" id="IPR018109">
    <property type="entry name" value="Folylpolyglutamate_synth_CS"/>
</dbReference>
<feature type="domain" description="Mur ligase C-terminal" evidence="12">
    <location>
        <begin position="292"/>
        <end position="409"/>
    </location>
</feature>
<comment type="similarity">
    <text evidence="2 11">Belongs to the folylpolyglutamate synthase family.</text>
</comment>
<dbReference type="EC" id="6.3.2.17" evidence="3"/>
<dbReference type="STRING" id="474960.SAMN05216180_2534"/>
<keyword evidence="4 11" id="KW-0436">Ligase</keyword>
<dbReference type="NCBIfam" id="TIGR01499">
    <property type="entry name" value="folC"/>
    <property type="match status" value="1"/>
</dbReference>
<proteinExistence type="inferred from homology"/>
<name>A0A1H8D678_9FIRM</name>
<dbReference type="GO" id="GO:0004326">
    <property type="term" value="F:tetrahydrofolylpolyglutamate synthase activity"/>
    <property type="evidence" value="ECO:0007669"/>
    <property type="project" value="UniProtKB-EC"/>
</dbReference>
<evidence type="ECO:0000256" key="2">
    <source>
        <dbReference type="ARBA" id="ARBA00008276"/>
    </source>
</evidence>
<organism evidence="14 15">
    <name type="scientific">Hydrogenoanaerobacterium saccharovorans</name>
    <dbReference type="NCBI Taxonomy" id="474960"/>
    <lineage>
        <taxon>Bacteria</taxon>
        <taxon>Bacillati</taxon>
        <taxon>Bacillota</taxon>
        <taxon>Clostridia</taxon>
        <taxon>Eubacteriales</taxon>
        <taxon>Oscillospiraceae</taxon>
        <taxon>Hydrogenoanaerobacterium</taxon>
    </lineage>
</organism>
<evidence type="ECO:0000313" key="14">
    <source>
        <dbReference type="EMBL" id="SEN02655.1"/>
    </source>
</evidence>
<dbReference type="OrthoDB" id="9809356at2"/>
<dbReference type="FunFam" id="3.40.1190.10:FF:000011">
    <property type="entry name" value="Folylpolyglutamate synthase/dihydrofolate synthase"/>
    <property type="match status" value="1"/>
</dbReference>
<keyword evidence="5" id="KW-0479">Metal-binding</keyword>
<dbReference type="Proteomes" id="UP000199158">
    <property type="component" value="Unassembled WGS sequence"/>
</dbReference>
<dbReference type="GO" id="GO:0008841">
    <property type="term" value="F:dihydrofolate synthase activity"/>
    <property type="evidence" value="ECO:0007669"/>
    <property type="project" value="TreeGrafter"/>
</dbReference>
<evidence type="ECO:0000259" key="12">
    <source>
        <dbReference type="Pfam" id="PF02875"/>
    </source>
</evidence>
<evidence type="ECO:0000256" key="10">
    <source>
        <dbReference type="ARBA" id="ARBA00047493"/>
    </source>
</evidence>
<protein>
    <recommendedName>
        <fullName evidence="3">tetrahydrofolate synthase</fullName>
        <ecNumber evidence="3">6.3.2.17</ecNumber>
    </recommendedName>
    <alternativeName>
        <fullName evidence="9">Tetrahydrofolylpolyglutamate synthase</fullName>
    </alternativeName>
</protein>
<dbReference type="InterPro" id="IPR013221">
    <property type="entry name" value="Mur_ligase_cen"/>
</dbReference>
<dbReference type="SUPFAM" id="SSF53244">
    <property type="entry name" value="MurD-like peptide ligases, peptide-binding domain"/>
    <property type="match status" value="1"/>
</dbReference>
<comment type="cofactor">
    <cofactor evidence="1">
        <name>Mg(2+)</name>
        <dbReference type="ChEBI" id="CHEBI:18420"/>
    </cofactor>
</comment>
<evidence type="ECO:0000256" key="11">
    <source>
        <dbReference type="PIRNR" id="PIRNR001563"/>
    </source>
</evidence>
<dbReference type="Gene3D" id="3.90.190.20">
    <property type="entry name" value="Mur ligase, C-terminal domain"/>
    <property type="match status" value="1"/>
</dbReference>
<keyword evidence="8" id="KW-0460">Magnesium</keyword>
<evidence type="ECO:0000256" key="9">
    <source>
        <dbReference type="ARBA" id="ARBA00030592"/>
    </source>
</evidence>
<feature type="domain" description="Mur ligase central" evidence="13">
    <location>
        <begin position="44"/>
        <end position="262"/>
    </location>
</feature>
<reference evidence="14 15" key="1">
    <citation type="submission" date="2016-10" db="EMBL/GenBank/DDBJ databases">
        <authorList>
            <person name="de Groot N.N."/>
        </authorList>
    </citation>
    <scope>NUCLEOTIDE SEQUENCE [LARGE SCALE GENOMIC DNA]</scope>
    <source>
        <strain evidence="14 15">CGMCC 1.5070</strain>
    </source>
</reference>
<evidence type="ECO:0000256" key="3">
    <source>
        <dbReference type="ARBA" id="ARBA00013025"/>
    </source>
</evidence>
<evidence type="ECO:0000256" key="1">
    <source>
        <dbReference type="ARBA" id="ARBA00001946"/>
    </source>
</evidence>
<dbReference type="Pfam" id="PF02875">
    <property type="entry name" value="Mur_ligase_C"/>
    <property type="match status" value="1"/>
</dbReference>
<dbReference type="PANTHER" id="PTHR11136">
    <property type="entry name" value="FOLYLPOLYGLUTAMATE SYNTHASE-RELATED"/>
    <property type="match status" value="1"/>
</dbReference>
<dbReference type="GO" id="GO:0005524">
    <property type="term" value="F:ATP binding"/>
    <property type="evidence" value="ECO:0007669"/>
    <property type="project" value="UniProtKB-KW"/>
</dbReference>
<dbReference type="InterPro" id="IPR036565">
    <property type="entry name" value="Mur-like_cat_sf"/>
</dbReference>